<organism evidence="1 2">
    <name type="scientific">Septoria linicola</name>
    <dbReference type="NCBI Taxonomy" id="215465"/>
    <lineage>
        <taxon>Eukaryota</taxon>
        <taxon>Fungi</taxon>
        <taxon>Dikarya</taxon>
        <taxon>Ascomycota</taxon>
        <taxon>Pezizomycotina</taxon>
        <taxon>Dothideomycetes</taxon>
        <taxon>Dothideomycetidae</taxon>
        <taxon>Mycosphaerellales</taxon>
        <taxon>Mycosphaerellaceae</taxon>
        <taxon>Septoria</taxon>
    </lineage>
</organism>
<accession>A0A9Q9EGK9</accession>
<dbReference type="Proteomes" id="UP001056384">
    <property type="component" value="Chromosome 2"/>
</dbReference>
<sequence length="127" mass="13805">MRIVLATVWPPRVELVVALPEGDTIGALEATELVLTTEDDALEGDTTGALEVAELVLKTEDDALEDGLGETVEEEILDDAREELVEIGTEEEEDEDWTEELTAELEGVTVTRTVLVLLGLDELLDVS</sequence>
<gene>
    <name evidence="1" type="ORF">Slin15195_G022510</name>
</gene>
<proteinExistence type="predicted"/>
<keyword evidence="2" id="KW-1185">Reference proteome</keyword>
<reference evidence="1" key="1">
    <citation type="submission" date="2022-06" db="EMBL/GenBank/DDBJ databases">
        <title>Complete genome sequences of two strains of the flax pathogen Septoria linicola.</title>
        <authorList>
            <person name="Lapalu N."/>
            <person name="Simon A."/>
            <person name="Demenou B."/>
            <person name="Paumier D."/>
            <person name="Guillot M.-P."/>
            <person name="Gout L."/>
            <person name="Valade R."/>
        </authorList>
    </citation>
    <scope>NUCLEOTIDE SEQUENCE</scope>
    <source>
        <strain evidence="1">SE15195</strain>
    </source>
</reference>
<evidence type="ECO:0000313" key="1">
    <source>
        <dbReference type="EMBL" id="USW48932.1"/>
    </source>
</evidence>
<protein>
    <submittedName>
        <fullName evidence="1">Uncharacterized protein</fullName>
    </submittedName>
</protein>
<dbReference type="AlphaFoldDB" id="A0A9Q9EGK9"/>
<dbReference type="EMBL" id="CP099419">
    <property type="protein sequence ID" value="USW48932.1"/>
    <property type="molecule type" value="Genomic_DNA"/>
</dbReference>
<evidence type="ECO:0000313" key="2">
    <source>
        <dbReference type="Proteomes" id="UP001056384"/>
    </source>
</evidence>
<name>A0A9Q9EGK9_9PEZI</name>